<protein>
    <submittedName>
        <fullName evidence="1">Uncharacterized protein</fullName>
    </submittedName>
</protein>
<dbReference type="AlphaFoldDB" id="A0AAV4V7R4"/>
<proteinExistence type="predicted"/>
<gene>
    <name evidence="1" type="ORF">CDAR_454191</name>
</gene>
<sequence length="109" mass="12323">MDRRGFRDGGEGRGQQTLSQLNRSFIRLIPDPNGSRRHSAVVKAPISEIWRDTPQAEPLVPSANLKGCRCRSRRSFSMGCQKTWGDLRMTNKNFKTLISLKARNGSESF</sequence>
<comment type="caution">
    <text evidence="1">The sequence shown here is derived from an EMBL/GenBank/DDBJ whole genome shotgun (WGS) entry which is preliminary data.</text>
</comment>
<evidence type="ECO:0000313" key="1">
    <source>
        <dbReference type="EMBL" id="GIY66005.1"/>
    </source>
</evidence>
<accession>A0AAV4V7R4</accession>
<reference evidence="1 2" key="1">
    <citation type="submission" date="2021-06" db="EMBL/GenBank/DDBJ databases">
        <title>Caerostris darwini draft genome.</title>
        <authorList>
            <person name="Kono N."/>
            <person name="Arakawa K."/>
        </authorList>
    </citation>
    <scope>NUCLEOTIDE SEQUENCE [LARGE SCALE GENOMIC DNA]</scope>
</reference>
<organism evidence="1 2">
    <name type="scientific">Caerostris darwini</name>
    <dbReference type="NCBI Taxonomy" id="1538125"/>
    <lineage>
        <taxon>Eukaryota</taxon>
        <taxon>Metazoa</taxon>
        <taxon>Ecdysozoa</taxon>
        <taxon>Arthropoda</taxon>
        <taxon>Chelicerata</taxon>
        <taxon>Arachnida</taxon>
        <taxon>Araneae</taxon>
        <taxon>Araneomorphae</taxon>
        <taxon>Entelegynae</taxon>
        <taxon>Araneoidea</taxon>
        <taxon>Araneidae</taxon>
        <taxon>Caerostris</taxon>
    </lineage>
</organism>
<keyword evidence="2" id="KW-1185">Reference proteome</keyword>
<dbReference type="EMBL" id="BPLQ01012517">
    <property type="protein sequence ID" value="GIY66005.1"/>
    <property type="molecule type" value="Genomic_DNA"/>
</dbReference>
<dbReference type="Proteomes" id="UP001054837">
    <property type="component" value="Unassembled WGS sequence"/>
</dbReference>
<evidence type="ECO:0000313" key="2">
    <source>
        <dbReference type="Proteomes" id="UP001054837"/>
    </source>
</evidence>
<name>A0AAV4V7R4_9ARAC</name>